<dbReference type="EMBL" id="JAYKXP010000013">
    <property type="protein sequence ID" value="KAK7051253.1"/>
    <property type="molecule type" value="Genomic_DNA"/>
</dbReference>
<protein>
    <recommendedName>
        <fullName evidence="3">F-box domain-containing protein</fullName>
    </recommendedName>
</protein>
<dbReference type="SUPFAM" id="SSF52058">
    <property type="entry name" value="L domain-like"/>
    <property type="match status" value="1"/>
</dbReference>
<evidence type="ECO:0000313" key="1">
    <source>
        <dbReference type="EMBL" id="KAK7051253.1"/>
    </source>
</evidence>
<sequence>MARAGDDARLADLKKEIERIDRGIAELLEVEDAAKIVDLKFTRNSFVPIHQLPNELLSEIFLSCADLEWIGSMLPSYCLIDLIDEPPWGWIFITHVCQRWRMVALDIATLWTSLNLGYPDWAVEMLKRSRSAPLRIQYSARGVGSKGLQVLEQVLADDIARVLTLALSYGKEDEIQRLLLTLGPAPLLEKLHLEAYASGRSITNGPFLPACFPGHTIPKLTHLSIVNLHVPWTDPFFDTVSCLTSLRISSKCRSQIPLEAELLSLLQKLPSLRELDLQKALRRPTIGHSSIQCVNLSKLQYLGVSSTTIPKFIGFLDRIRFPISTIVHFQESAFSSSEHCIEELLLLARTFARLLKLSRPHRRRRPEGIRSLVLNNDFYFSFKAWIHGVDDVGPVDESPDTPWPQKMVDPPRVSWDHGWNPEATSLNVDDILAGLLPSLRLRDLESLSVALYEHDFQITGTTFSTFFASLKSLDEITVTDDEVAREFFPTLREAVKGTLAYPDLTWLDITSVDFRADPSLFTSFLDACEYRRERGFTIPNISLQDCNISTEQDAMTRNRLTEENLEVVNDPRWDWGNPDEE</sequence>
<keyword evidence="2" id="KW-1185">Reference proteome</keyword>
<dbReference type="Proteomes" id="UP001383192">
    <property type="component" value="Unassembled WGS sequence"/>
</dbReference>
<dbReference type="Gene3D" id="3.80.10.10">
    <property type="entry name" value="Ribonuclease Inhibitor"/>
    <property type="match status" value="1"/>
</dbReference>
<comment type="caution">
    <text evidence="1">The sequence shown here is derived from an EMBL/GenBank/DDBJ whole genome shotgun (WGS) entry which is preliminary data.</text>
</comment>
<dbReference type="Gene3D" id="1.20.1280.50">
    <property type="match status" value="1"/>
</dbReference>
<dbReference type="AlphaFoldDB" id="A0AAW0DHE7"/>
<evidence type="ECO:0000313" key="2">
    <source>
        <dbReference type="Proteomes" id="UP001383192"/>
    </source>
</evidence>
<proteinExistence type="predicted"/>
<gene>
    <name evidence="1" type="ORF">VNI00_004753</name>
</gene>
<name>A0AAW0DHE7_9AGAR</name>
<evidence type="ECO:0008006" key="3">
    <source>
        <dbReference type="Google" id="ProtNLM"/>
    </source>
</evidence>
<organism evidence="1 2">
    <name type="scientific">Paramarasmius palmivorus</name>
    <dbReference type="NCBI Taxonomy" id="297713"/>
    <lineage>
        <taxon>Eukaryota</taxon>
        <taxon>Fungi</taxon>
        <taxon>Dikarya</taxon>
        <taxon>Basidiomycota</taxon>
        <taxon>Agaricomycotina</taxon>
        <taxon>Agaricomycetes</taxon>
        <taxon>Agaricomycetidae</taxon>
        <taxon>Agaricales</taxon>
        <taxon>Marasmiineae</taxon>
        <taxon>Marasmiaceae</taxon>
        <taxon>Paramarasmius</taxon>
    </lineage>
</organism>
<reference evidence="1 2" key="1">
    <citation type="submission" date="2024-01" db="EMBL/GenBank/DDBJ databases">
        <title>A draft genome for a cacao thread blight-causing isolate of Paramarasmius palmivorus.</title>
        <authorList>
            <person name="Baruah I.K."/>
            <person name="Bukari Y."/>
            <person name="Amoako-Attah I."/>
            <person name="Meinhardt L.W."/>
            <person name="Bailey B.A."/>
            <person name="Cohen S.P."/>
        </authorList>
    </citation>
    <scope>NUCLEOTIDE SEQUENCE [LARGE SCALE GENOMIC DNA]</scope>
    <source>
        <strain evidence="1 2">GH-12</strain>
    </source>
</reference>
<accession>A0AAW0DHE7</accession>
<dbReference type="InterPro" id="IPR032675">
    <property type="entry name" value="LRR_dom_sf"/>
</dbReference>